<dbReference type="GO" id="GO:0005737">
    <property type="term" value="C:cytoplasm"/>
    <property type="evidence" value="ECO:0007669"/>
    <property type="project" value="UniProtKB-SubCell"/>
</dbReference>
<keyword evidence="4 5" id="KW-0963">Cytoplasm</keyword>
<dbReference type="PIRSF" id="PIRSF038800">
    <property type="entry name" value="KYNU"/>
    <property type="match status" value="1"/>
</dbReference>
<dbReference type="GO" id="GO:0034354">
    <property type="term" value="P:'de novo' NAD+ biosynthetic process from L-tryptophan"/>
    <property type="evidence" value="ECO:0007669"/>
    <property type="project" value="UniProtKB-UniRule"/>
</dbReference>
<reference evidence="6" key="1">
    <citation type="submission" date="2020-09" db="EMBL/GenBank/DDBJ databases">
        <authorList>
            <person name="Kikuchi T."/>
        </authorList>
    </citation>
    <scope>NUCLEOTIDE SEQUENCE</scope>
    <source>
        <strain evidence="6">SH1</strain>
    </source>
</reference>
<feature type="binding site" evidence="4">
    <location>
        <position position="332"/>
    </location>
    <ligand>
        <name>pyridoxal 5'-phosphate</name>
        <dbReference type="ChEBI" id="CHEBI:597326"/>
    </ligand>
</feature>
<dbReference type="GO" id="GO:0030170">
    <property type="term" value="F:pyridoxal phosphate binding"/>
    <property type="evidence" value="ECO:0007669"/>
    <property type="project" value="UniProtKB-UniRule"/>
</dbReference>
<dbReference type="InterPro" id="IPR015424">
    <property type="entry name" value="PyrdxlP-dep_Trfase"/>
</dbReference>
<comment type="cofactor">
    <cofactor evidence="4 5">
        <name>pyridoxal 5'-phosphate</name>
        <dbReference type="ChEBI" id="CHEBI:597326"/>
    </cofactor>
</comment>
<dbReference type="AlphaFoldDB" id="A0A811LIK3"/>
<feature type="binding site" evidence="4">
    <location>
        <begin position="164"/>
        <end position="167"/>
    </location>
    <ligand>
        <name>pyridoxal 5'-phosphate</name>
        <dbReference type="ChEBI" id="CHEBI:597326"/>
    </ligand>
</feature>
<comment type="subcellular location">
    <subcellularLocation>
        <location evidence="4 5">Cytoplasm</location>
    </subcellularLocation>
</comment>
<dbReference type="Pfam" id="PF22580">
    <property type="entry name" value="KYNU_C"/>
    <property type="match status" value="1"/>
</dbReference>
<comment type="similarity">
    <text evidence="4 5">Belongs to the kynureninase family.</text>
</comment>
<feature type="binding site" evidence="4">
    <location>
        <position position="274"/>
    </location>
    <ligand>
        <name>pyridoxal 5'-phosphate</name>
        <dbReference type="ChEBI" id="CHEBI:597326"/>
    </ligand>
</feature>
<comment type="subunit">
    <text evidence="4 5">Homodimer.</text>
</comment>
<evidence type="ECO:0000313" key="6">
    <source>
        <dbReference type="EMBL" id="CAD5227954.1"/>
    </source>
</evidence>
<dbReference type="HAMAP" id="MF_01970">
    <property type="entry name" value="Kynureninase"/>
    <property type="match status" value="1"/>
</dbReference>
<dbReference type="InterPro" id="IPR015421">
    <property type="entry name" value="PyrdxlP-dep_Trfase_major"/>
</dbReference>
<dbReference type="Proteomes" id="UP000783686">
    <property type="component" value="Unassembled WGS sequence"/>
</dbReference>
<dbReference type="OrthoDB" id="5978656at2759"/>
<comment type="function">
    <text evidence="4 5">Catalyzes the cleavage of L-kynurenine (L-Kyn) and L-3-hydroxykynurenine (L-3OHKyn) into anthranilic acid (AA) and 3-hydroxyanthranilic acid (3-OHAA), respectively.</text>
</comment>
<dbReference type="FunFam" id="3.40.640.10:FF:000031">
    <property type="entry name" value="Kynureninase"/>
    <property type="match status" value="1"/>
</dbReference>
<evidence type="ECO:0000256" key="1">
    <source>
        <dbReference type="ARBA" id="ARBA00022642"/>
    </source>
</evidence>
<dbReference type="GO" id="GO:0019441">
    <property type="term" value="P:L-tryptophan catabolic process to kynurenine"/>
    <property type="evidence" value="ECO:0007669"/>
    <property type="project" value="TreeGrafter"/>
</dbReference>
<dbReference type="NCBIfam" id="TIGR01814">
    <property type="entry name" value="kynureninase"/>
    <property type="match status" value="1"/>
</dbReference>
<dbReference type="GO" id="GO:0019805">
    <property type="term" value="P:quinolinate biosynthetic process"/>
    <property type="evidence" value="ECO:0007669"/>
    <property type="project" value="UniProtKB-UniRule"/>
</dbReference>
<dbReference type="EMBL" id="CAJFCW020000006">
    <property type="protein sequence ID" value="CAG9123888.1"/>
    <property type="molecule type" value="Genomic_DNA"/>
</dbReference>
<proteinExistence type="inferred from homology"/>
<dbReference type="Proteomes" id="UP000614601">
    <property type="component" value="Unassembled WGS sequence"/>
</dbReference>
<evidence type="ECO:0000256" key="3">
    <source>
        <dbReference type="ARBA" id="ARBA00022898"/>
    </source>
</evidence>
<accession>A0A811LIK3</accession>
<keyword evidence="7" id="KW-1185">Reference proteome</keyword>
<name>A0A811LIK3_9BILA</name>
<feature type="binding site" evidence="4">
    <location>
        <position position="252"/>
    </location>
    <ligand>
        <name>pyridoxal 5'-phosphate</name>
        <dbReference type="ChEBI" id="CHEBI:597326"/>
    </ligand>
</feature>
<feature type="binding site" evidence="4">
    <location>
        <position position="249"/>
    </location>
    <ligand>
        <name>pyridoxal 5'-phosphate</name>
        <dbReference type="ChEBI" id="CHEBI:597326"/>
    </ligand>
</feature>
<dbReference type="SUPFAM" id="SSF53383">
    <property type="entry name" value="PLP-dependent transferases"/>
    <property type="match status" value="1"/>
</dbReference>
<dbReference type="GO" id="GO:0043420">
    <property type="term" value="P:anthranilate metabolic process"/>
    <property type="evidence" value="ECO:0007669"/>
    <property type="project" value="UniProtKB-UniRule"/>
</dbReference>
<feature type="modified residue" description="N6-(pyridoxal phosphate)lysine" evidence="4">
    <location>
        <position position="275"/>
    </location>
</feature>
<feature type="binding site" evidence="4">
    <location>
        <position position="137"/>
    </location>
    <ligand>
        <name>pyridoxal 5'-phosphate</name>
        <dbReference type="ChEBI" id="CHEBI:597326"/>
    </ligand>
</feature>
<dbReference type="EC" id="3.7.1.3" evidence="4 5"/>
<evidence type="ECO:0000313" key="7">
    <source>
        <dbReference type="Proteomes" id="UP000614601"/>
    </source>
</evidence>
<keyword evidence="3 4" id="KW-0663">Pyridoxal phosphate</keyword>
<dbReference type="Gene3D" id="3.40.640.10">
    <property type="entry name" value="Type I PLP-dependent aspartate aminotransferase-like (Major domain)"/>
    <property type="match status" value="1"/>
</dbReference>
<sequence>MTEKQVKTPEFLKDIATKLNQQLTSREVAKQLDQDDELAYLRHNFHLPKMGTLPEVDRSLVDDEEDSIYLCGNSLGLLPKATRSYVDKQLDKWAEMGVFGHHTGELPWIDCDEAVLDGLQKLVGAEEDEVAAMNGLTVNLHVLLTAFYTPTDKKFKILLESQAFPSDHYAIESQIRLKGYDPKTAMVCMSPREGEDCVRTQDIIDYIKAEGDSIALILFSGVQYYTGQLFDIQIITAAGKAQNCIVGWDLAHAFANVPLELHKWSVDFACWCSYKYGCASAGGLAGLFVHNQHKDDQRNRMLGWWSHERKSRFLMTNELELASGAAGYRISNPPILLVCAVMGFLKAIETTNIQQLRAKSLKLTAYLEYLVDSHFSTQTDQNSKQHIKISLITPRDPSQRGCQLSLQFNCDISLIYRELTKRGCAVDKRYPNVIRVAPVHMYNSFEDCWRFVQVLQDSIQSLNQQKLIKY</sequence>
<keyword evidence="1 4" id="KW-0662">Pyridine nucleotide biosynthesis</keyword>
<dbReference type="GO" id="GO:0030429">
    <property type="term" value="F:kynureninase activity"/>
    <property type="evidence" value="ECO:0007669"/>
    <property type="project" value="UniProtKB-UniRule"/>
</dbReference>
<dbReference type="InterPro" id="IPR015422">
    <property type="entry name" value="PyrdxlP-dep_Trfase_small"/>
</dbReference>
<evidence type="ECO:0000256" key="4">
    <source>
        <dbReference type="HAMAP-Rule" id="MF_03017"/>
    </source>
</evidence>
<dbReference type="InterPro" id="IPR010111">
    <property type="entry name" value="Kynureninase"/>
</dbReference>
<comment type="catalytic activity">
    <reaction evidence="5">
        <text>3-hydroxy-L-kynurenine + H2O = 3-hydroxyanthranilate + L-alanine + H(+)</text>
        <dbReference type="Rhea" id="RHEA:25143"/>
        <dbReference type="ChEBI" id="CHEBI:15377"/>
        <dbReference type="ChEBI" id="CHEBI:15378"/>
        <dbReference type="ChEBI" id="CHEBI:36559"/>
        <dbReference type="ChEBI" id="CHEBI:57972"/>
        <dbReference type="ChEBI" id="CHEBI:58125"/>
        <dbReference type="EC" id="3.7.1.3"/>
    </reaction>
</comment>
<evidence type="ECO:0000256" key="5">
    <source>
        <dbReference type="PIRNR" id="PIRNR038800"/>
    </source>
</evidence>
<feature type="binding site" evidence="4">
    <location>
        <position position="304"/>
    </location>
    <ligand>
        <name>pyridoxal 5'-phosphate</name>
        <dbReference type="ChEBI" id="CHEBI:597326"/>
    </ligand>
</feature>
<dbReference type="EMBL" id="CAJFDH010000006">
    <property type="protein sequence ID" value="CAD5227954.1"/>
    <property type="molecule type" value="Genomic_DNA"/>
</dbReference>
<keyword evidence="2 4" id="KW-0378">Hydrolase</keyword>
<dbReference type="UniPathway" id="UPA00334">
    <property type="reaction ID" value="UER00455"/>
</dbReference>
<evidence type="ECO:0000256" key="2">
    <source>
        <dbReference type="ARBA" id="ARBA00022801"/>
    </source>
</evidence>
<organism evidence="6 7">
    <name type="scientific">Bursaphelenchus okinawaensis</name>
    <dbReference type="NCBI Taxonomy" id="465554"/>
    <lineage>
        <taxon>Eukaryota</taxon>
        <taxon>Metazoa</taxon>
        <taxon>Ecdysozoa</taxon>
        <taxon>Nematoda</taxon>
        <taxon>Chromadorea</taxon>
        <taxon>Rhabditida</taxon>
        <taxon>Tylenchina</taxon>
        <taxon>Tylenchomorpha</taxon>
        <taxon>Aphelenchoidea</taxon>
        <taxon>Aphelenchoididae</taxon>
        <taxon>Bursaphelenchus</taxon>
    </lineage>
</organism>
<dbReference type="UniPathway" id="UPA00253">
    <property type="reaction ID" value="UER00329"/>
</dbReference>
<dbReference type="Gene3D" id="3.90.1150.10">
    <property type="entry name" value="Aspartate Aminotransferase, domain 1"/>
    <property type="match status" value="1"/>
</dbReference>
<comment type="pathway">
    <text evidence="4 5">Amino-acid degradation; L-kynurenine degradation; L-alanine and anthranilate from L-kynurenine: step 1/1.</text>
</comment>
<dbReference type="PANTHER" id="PTHR14084:SF0">
    <property type="entry name" value="KYNURENINASE"/>
    <property type="match status" value="1"/>
</dbReference>
<feature type="binding site" evidence="4">
    <location>
        <position position="220"/>
    </location>
    <ligand>
        <name>pyridoxal 5'-phosphate</name>
        <dbReference type="ChEBI" id="CHEBI:597326"/>
    </ligand>
</feature>
<comment type="catalytic activity">
    <reaction evidence="4 5">
        <text>L-kynurenine + H2O = anthranilate + L-alanine + H(+)</text>
        <dbReference type="Rhea" id="RHEA:16813"/>
        <dbReference type="ChEBI" id="CHEBI:15377"/>
        <dbReference type="ChEBI" id="CHEBI:15378"/>
        <dbReference type="ChEBI" id="CHEBI:16567"/>
        <dbReference type="ChEBI" id="CHEBI:57959"/>
        <dbReference type="ChEBI" id="CHEBI:57972"/>
        <dbReference type="EC" id="3.7.1.3"/>
    </reaction>
</comment>
<gene>
    <name evidence="6" type="ORF">BOKJ2_LOCUS12431</name>
</gene>
<protein>
    <recommendedName>
        <fullName evidence="4 5">Kynureninase</fullName>
        <ecNumber evidence="4 5">3.7.1.3</ecNumber>
    </recommendedName>
    <alternativeName>
        <fullName evidence="4">L-kynurenine hydrolase</fullName>
    </alternativeName>
</protein>
<comment type="pathway">
    <text evidence="4 5">Cofactor biosynthesis; NAD(+) biosynthesis; quinolinate from L-kynurenine: step 2/3.</text>
</comment>
<comment type="caution">
    <text evidence="6">The sequence shown here is derived from an EMBL/GenBank/DDBJ whole genome shotgun (WGS) entry which is preliminary data.</text>
</comment>
<feature type="binding site" evidence="4">
    <location>
        <position position="136"/>
    </location>
    <ligand>
        <name>pyridoxal 5'-phosphate</name>
        <dbReference type="ChEBI" id="CHEBI:597326"/>
    </ligand>
</feature>
<dbReference type="PANTHER" id="PTHR14084">
    <property type="entry name" value="KYNURENINASE"/>
    <property type="match status" value="1"/>
</dbReference>
<dbReference type="GO" id="GO:0097053">
    <property type="term" value="P:L-kynurenine catabolic process"/>
    <property type="evidence" value="ECO:0007669"/>
    <property type="project" value="UniProtKB-UniRule"/>
</dbReference>